<dbReference type="InterPro" id="IPR000620">
    <property type="entry name" value="EamA_dom"/>
</dbReference>
<dbReference type="InterPro" id="IPR030184">
    <property type="entry name" value="WAT1-related"/>
</dbReference>
<dbReference type="OrthoDB" id="1728340at2759"/>
<evidence type="ECO:0000259" key="7">
    <source>
        <dbReference type="Pfam" id="PF00892"/>
    </source>
</evidence>
<feature type="transmembrane region" description="Helical" evidence="6">
    <location>
        <begin position="159"/>
        <end position="179"/>
    </location>
</feature>
<gene>
    <name evidence="8" type="ORF">FRX31_035436</name>
</gene>
<comment type="caution">
    <text evidence="8">The sequence shown here is derived from an EMBL/GenBank/DDBJ whole genome shotgun (WGS) entry which is preliminary data.</text>
</comment>
<feature type="domain" description="EamA" evidence="7">
    <location>
        <begin position="217"/>
        <end position="353"/>
    </location>
</feature>
<comment type="subcellular location">
    <subcellularLocation>
        <location evidence="1 6">Membrane</location>
        <topology evidence="1 6">Multi-pass membrane protein</topology>
    </subcellularLocation>
</comment>
<keyword evidence="4 6" id="KW-1133">Transmembrane helix</keyword>
<proteinExistence type="inferred from homology"/>
<comment type="similarity">
    <text evidence="2 6">Belongs to the drug/metabolite transporter (DMT) superfamily. Plant drug/metabolite exporter (P-DME) (TC 2.A.7.4) family.</text>
</comment>
<evidence type="ECO:0000256" key="2">
    <source>
        <dbReference type="ARBA" id="ARBA00007635"/>
    </source>
</evidence>
<feature type="transmembrane region" description="Helical" evidence="6">
    <location>
        <begin position="54"/>
        <end position="74"/>
    </location>
</feature>
<reference evidence="8 9" key="1">
    <citation type="submission" date="2020-06" db="EMBL/GenBank/DDBJ databases">
        <title>Transcriptomic and genomic resources for Thalictrum thalictroides and T. hernandezii: Facilitating candidate gene discovery in an emerging model plant lineage.</title>
        <authorList>
            <person name="Arias T."/>
            <person name="Riano-Pachon D.M."/>
            <person name="Di Stilio V.S."/>
        </authorList>
    </citation>
    <scope>NUCLEOTIDE SEQUENCE [LARGE SCALE GENOMIC DNA]</scope>
    <source>
        <strain evidence="9">cv. WT478/WT964</strain>
        <tissue evidence="8">Leaves</tissue>
    </source>
</reference>
<protein>
    <recommendedName>
        <fullName evidence="6">WAT1-related protein</fullName>
    </recommendedName>
</protein>
<evidence type="ECO:0000256" key="1">
    <source>
        <dbReference type="ARBA" id="ARBA00004141"/>
    </source>
</evidence>
<evidence type="ECO:0000256" key="3">
    <source>
        <dbReference type="ARBA" id="ARBA00022692"/>
    </source>
</evidence>
<evidence type="ECO:0000313" key="8">
    <source>
        <dbReference type="EMBL" id="KAF5174979.1"/>
    </source>
</evidence>
<evidence type="ECO:0000313" key="9">
    <source>
        <dbReference type="Proteomes" id="UP000554482"/>
    </source>
</evidence>
<sequence>MAAGSGGVVGGGNAVGGVGEREIWKAHGAMALVQLFNGGYHVITKVALNVGMNQIVFCVFRDLVALLLLAPAAYFREKEKRLRLPLTRRLMFSFFFLGLTGIFGNQLLFLLGLSYTNPTYAAAVQPAIPVFTFILAALMGTETVNLLRFEGQLKVGGTLICVSGAILMVLFKGPAVFGFTELEFSPTNEIIAKAQPEPAGWLISGLLQIGLETWHVGMLCLIANCFCMAAFLAIQAPILMKYPASLSVTAYSYFFGAVLMVMTGFITTNEHTDWSFGKSQIIAVLYAGVVASALNYALLTWSNKILGPALVALYNPLQPAASAFLSRIFLGSPIFLGSIIGGVLIIAGLYMVTWASYREKHLAITYLTRDSEPLLHRDSPIGKAPYQKGHIFSGPSTTLPKGLD</sequence>
<feature type="transmembrane region" description="Helical" evidence="6">
    <location>
        <begin position="279"/>
        <end position="298"/>
    </location>
</feature>
<keyword evidence="5 6" id="KW-0472">Membrane</keyword>
<dbReference type="SUPFAM" id="SSF103481">
    <property type="entry name" value="Multidrug resistance efflux transporter EmrE"/>
    <property type="match status" value="2"/>
</dbReference>
<accession>A0A7J6UR09</accession>
<dbReference type="PANTHER" id="PTHR31218">
    <property type="entry name" value="WAT1-RELATED PROTEIN"/>
    <property type="match status" value="1"/>
</dbReference>
<dbReference type="AlphaFoldDB" id="A0A7J6UR09"/>
<dbReference type="InterPro" id="IPR037185">
    <property type="entry name" value="EmrE-like"/>
</dbReference>
<keyword evidence="9" id="KW-1185">Reference proteome</keyword>
<feature type="transmembrane region" description="Helical" evidence="6">
    <location>
        <begin position="305"/>
        <end position="328"/>
    </location>
</feature>
<dbReference type="EMBL" id="JABWDY010044665">
    <property type="protein sequence ID" value="KAF5174979.1"/>
    <property type="molecule type" value="Genomic_DNA"/>
</dbReference>
<name>A0A7J6UR09_THATH</name>
<feature type="domain" description="EamA" evidence="7">
    <location>
        <begin position="29"/>
        <end position="168"/>
    </location>
</feature>
<feature type="transmembrane region" description="Helical" evidence="6">
    <location>
        <begin position="334"/>
        <end position="352"/>
    </location>
</feature>
<keyword evidence="3 6" id="KW-0812">Transmembrane</keyword>
<feature type="transmembrane region" description="Helical" evidence="6">
    <location>
        <begin position="214"/>
        <end position="234"/>
    </location>
</feature>
<feature type="transmembrane region" description="Helical" evidence="6">
    <location>
        <begin position="246"/>
        <end position="267"/>
    </location>
</feature>
<dbReference type="GO" id="GO:0016020">
    <property type="term" value="C:membrane"/>
    <property type="evidence" value="ECO:0007669"/>
    <property type="project" value="UniProtKB-SubCell"/>
</dbReference>
<evidence type="ECO:0000256" key="6">
    <source>
        <dbReference type="RuleBase" id="RU363077"/>
    </source>
</evidence>
<dbReference type="GO" id="GO:0022857">
    <property type="term" value="F:transmembrane transporter activity"/>
    <property type="evidence" value="ECO:0007669"/>
    <property type="project" value="InterPro"/>
</dbReference>
<feature type="transmembrane region" description="Helical" evidence="6">
    <location>
        <begin position="94"/>
        <end position="115"/>
    </location>
</feature>
<dbReference type="Pfam" id="PF00892">
    <property type="entry name" value="EamA"/>
    <property type="match status" value="2"/>
</dbReference>
<organism evidence="8 9">
    <name type="scientific">Thalictrum thalictroides</name>
    <name type="common">Rue-anemone</name>
    <name type="synonym">Anemone thalictroides</name>
    <dbReference type="NCBI Taxonomy" id="46969"/>
    <lineage>
        <taxon>Eukaryota</taxon>
        <taxon>Viridiplantae</taxon>
        <taxon>Streptophyta</taxon>
        <taxon>Embryophyta</taxon>
        <taxon>Tracheophyta</taxon>
        <taxon>Spermatophyta</taxon>
        <taxon>Magnoliopsida</taxon>
        <taxon>Ranunculales</taxon>
        <taxon>Ranunculaceae</taxon>
        <taxon>Thalictroideae</taxon>
        <taxon>Thalictrum</taxon>
    </lineage>
</organism>
<feature type="transmembrane region" description="Helical" evidence="6">
    <location>
        <begin position="127"/>
        <end position="147"/>
    </location>
</feature>
<dbReference type="Proteomes" id="UP000554482">
    <property type="component" value="Unassembled WGS sequence"/>
</dbReference>
<evidence type="ECO:0000256" key="5">
    <source>
        <dbReference type="ARBA" id="ARBA00023136"/>
    </source>
</evidence>
<evidence type="ECO:0000256" key="4">
    <source>
        <dbReference type="ARBA" id="ARBA00022989"/>
    </source>
</evidence>